<accession>A0ACD2HH31</accession>
<dbReference type="EMBL" id="PIQJ01000001">
    <property type="protein sequence ID" value="RZQ55932.1"/>
    <property type="molecule type" value="Genomic_DNA"/>
</dbReference>
<gene>
    <name evidence="1" type="ORF">CWI82_01050</name>
</gene>
<organism evidence="1 2">
    <name type="scientific">Pseudidiomarina tainanensis</name>
    <dbReference type="NCBI Taxonomy" id="502365"/>
    <lineage>
        <taxon>Bacteria</taxon>
        <taxon>Pseudomonadati</taxon>
        <taxon>Pseudomonadota</taxon>
        <taxon>Gammaproteobacteria</taxon>
        <taxon>Alteromonadales</taxon>
        <taxon>Idiomarinaceae</taxon>
        <taxon>Pseudidiomarina</taxon>
    </lineage>
</organism>
<keyword evidence="2" id="KW-1185">Reference proteome</keyword>
<sequence length="631" mass="68685">MLFKQRTEELNMKLNALAQSFIGFSFIAALTACSSSGFERTNLNQANQRYHAILLQQEPVTLNSSIPEGAVTGASFGLFTEIDGDSEDMISGMLAGALVGSVISAVTDGSNQATRYRFYNQKKGEFSVVSKQKFDKNVQCVEVHHTNKIKLYAVDSEFCRLTREDNSVKAIYGGKLQRIGTNAWHPATVIVKDELIIAVNPTSQEIPAGAQLIDGRGTWLIPGLVDGHVHLSQSGSAFTRPDMIGATHIHSYGDDQSWLIDQLPSLLEDYVSLGITTIADLGGPTKSLHVRNQLNCESHCPSIISAGELISATPVPALNGAQGPTFLNTETSAEAIAAVKMQRQFGAKISKFVFTSEAGLSPSQLDKLFSPAINEAKSLGQIIAVHAQDLDYAKAAIRAGADILVHGVMTAPVDDEFIELAKTLNVTYMPTLTAYEHYLDIFKRQLTFSEFERQFGDHYIIDSFAQLNENLSATDQMFQLFTRYVPFVDSSEKERSSLTPQEQSIVAQLETLFSERILQIQVANLFTVANAGVRLGFGTDAGNPATLHAYSVAEEINAWQHAGLDNLKILHALTEGNAIAYQIEKKQGSIAPGKSATFNLLTQDPLQNTNTLLAPALVIANGNIIDLQENK</sequence>
<comment type="caution">
    <text evidence="1">The sequence shown here is derived from an EMBL/GenBank/DDBJ whole genome shotgun (WGS) entry which is preliminary data.</text>
</comment>
<dbReference type="Proteomes" id="UP000293092">
    <property type="component" value="Unassembled WGS sequence"/>
</dbReference>
<proteinExistence type="predicted"/>
<evidence type="ECO:0000313" key="2">
    <source>
        <dbReference type="Proteomes" id="UP000293092"/>
    </source>
</evidence>
<name>A0ACD2HH31_9GAMM</name>
<protein>
    <submittedName>
        <fullName evidence="1">Uncharacterized protein</fullName>
    </submittedName>
</protein>
<reference evidence="1" key="1">
    <citation type="submission" date="2017-11" db="EMBL/GenBank/DDBJ databases">
        <title>Comparative genomic and phylogenomic analyses of the family Idiomarinaceae.</title>
        <authorList>
            <person name="Liu Y."/>
            <person name="Shao Z."/>
        </authorList>
    </citation>
    <scope>NUCLEOTIDE SEQUENCE</scope>
    <source>
        <strain evidence="1">PIN1</strain>
    </source>
</reference>
<evidence type="ECO:0000313" key="1">
    <source>
        <dbReference type="EMBL" id="RZQ55932.1"/>
    </source>
</evidence>